<feature type="compositionally biased region" description="Polar residues" evidence="1">
    <location>
        <begin position="200"/>
        <end position="211"/>
    </location>
</feature>
<evidence type="ECO:0000313" key="2">
    <source>
        <dbReference type="Proteomes" id="UP001652741"/>
    </source>
</evidence>
<feature type="compositionally biased region" description="Low complexity" evidence="1">
    <location>
        <begin position="442"/>
        <end position="452"/>
    </location>
</feature>
<feature type="compositionally biased region" description="Polar residues" evidence="1">
    <location>
        <begin position="461"/>
        <end position="471"/>
    </location>
</feature>
<feature type="compositionally biased region" description="Basic and acidic residues" evidence="1">
    <location>
        <begin position="321"/>
        <end position="330"/>
    </location>
</feature>
<reference evidence="3" key="1">
    <citation type="submission" date="2025-08" db="UniProtKB">
        <authorList>
            <consortium name="RefSeq"/>
        </authorList>
    </citation>
    <scope>IDENTIFICATION</scope>
</reference>
<dbReference type="InterPro" id="IPR031479">
    <property type="entry name" value="SLX4IP"/>
</dbReference>
<sequence length="597" mass="64591">MFLFNEKSFVANVSYNTCCPKRNGNIYSSLLLLVDSTRMAPHKVVVKCGSYAVLLDLQIIGPLGRGSPQETSWFTMEHTEEVTSLVRDAVDRRVRLYIDCLHKRGQPKHKRELPHANPLCVKGRRVSLVANFVKRHFNLRCIVKQQYGELRVFPERYVVCVSRLEDVSANPTPAVTVTVSQSTESQYFSRPAAETRDELNSSTITKRSSLQKIARHANARPQPETQLLPYGSILGKKLHSEQNRVPGEQGAEPQPPTGQPSLTAEAVLPHGHPTTSTDPTVQAGAVGGVGLTEGQQRESVGLPGNTDPRETVLSQSQFQGGEDKPSRVPGEDPPGAKRVCLGPPLVACSSNELIIPTHSAVSSNPLPPPSLSSPRPPLVKSSAKTESKAFPSPAPAAALFPAPMLYTPASSPAPEKDQSTAPSSLSFLPYPASSPAPEKDQSTATLSSLPAPALSPVPTPERTQSQTSQTAVEVELLTPGKQSQSLLPLTSSNNTEQTNQNSPAAGLRGRSVKDVVSSALSIASTHTGVIGEGEEGRENGGRRRRGEEKRGKIMEGKRGVEREYNGGKESRRGEEREVGEEERENVTRPSRLRRLKK</sequence>
<feature type="compositionally biased region" description="Low complexity" evidence="1">
    <location>
        <begin position="389"/>
        <end position="403"/>
    </location>
</feature>
<dbReference type="PANTHER" id="PTHR28557">
    <property type="entry name" value="PROTEIN SLX4IP"/>
    <property type="match status" value="1"/>
</dbReference>
<organism evidence="2 3">
    <name type="scientific">Salmo salar</name>
    <name type="common">Atlantic salmon</name>
    <dbReference type="NCBI Taxonomy" id="8030"/>
    <lineage>
        <taxon>Eukaryota</taxon>
        <taxon>Metazoa</taxon>
        <taxon>Chordata</taxon>
        <taxon>Craniata</taxon>
        <taxon>Vertebrata</taxon>
        <taxon>Euteleostomi</taxon>
        <taxon>Actinopterygii</taxon>
        <taxon>Neopterygii</taxon>
        <taxon>Teleostei</taxon>
        <taxon>Protacanthopterygii</taxon>
        <taxon>Salmoniformes</taxon>
        <taxon>Salmonidae</taxon>
        <taxon>Salmoninae</taxon>
        <taxon>Salmo</taxon>
    </lineage>
</organism>
<dbReference type="Pfam" id="PF15744">
    <property type="entry name" value="UPF0492"/>
    <property type="match status" value="1"/>
</dbReference>
<accession>A0ABM3DHF3</accession>
<protein>
    <submittedName>
        <fullName evidence="3">Protein SLX4IP isoform X1</fullName>
    </submittedName>
</protein>
<dbReference type="PANTHER" id="PTHR28557:SF1">
    <property type="entry name" value="PROTEIN SLX4IP"/>
    <property type="match status" value="1"/>
</dbReference>
<dbReference type="Proteomes" id="UP001652741">
    <property type="component" value="Chromosome ssa19"/>
</dbReference>
<evidence type="ECO:0000256" key="1">
    <source>
        <dbReference type="SAM" id="MobiDB-lite"/>
    </source>
</evidence>
<feature type="compositionally biased region" description="Low complexity" evidence="1">
    <location>
        <begin position="490"/>
        <end position="502"/>
    </location>
</feature>
<evidence type="ECO:0000313" key="3">
    <source>
        <dbReference type="RefSeq" id="XP_045558233.1"/>
    </source>
</evidence>
<feature type="compositionally biased region" description="Polar residues" evidence="1">
    <location>
        <begin position="480"/>
        <end position="489"/>
    </location>
</feature>
<dbReference type="RefSeq" id="XP_045558233.1">
    <property type="nucleotide sequence ID" value="XM_045702277.1"/>
</dbReference>
<feature type="region of interest" description="Disordered" evidence="1">
    <location>
        <begin position="358"/>
        <end position="597"/>
    </location>
</feature>
<gene>
    <name evidence="3" type="primary">slx4ip</name>
</gene>
<feature type="region of interest" description="Disordered" evidence="1">
    <location>
        <begin position="188"/>
        <end position="227"/>
    </location>
</feature>
<feature type="compositionally biased region" description="Polar residues" evidence="1">
    <location>
        <begin position="518"/>
        <end position="527"/>
    </location>
</feature>
<feature type="compositionally biased region" description="Pro residues" evidence="1">
    <location>
        <begin position="365"/>
        <end position="377"/>
    </location>
</feature>
<keyword evidence="2" id="KW-1185">Reference proteome</keyword>
<feature type="region of interest" description="Disordered" evidence="1">
    <location>
        <begin position="242"/>
        <end position="343"/>
    </location>
</feature>
<name>A0ABM3DHF3_SALSA</name>
<proteinExistence type="predicted"/>
<feature type="compositionally biased region" description="Basic and acidic residues" evidence="1">
    <location>
        <begin position="534"/>
        <end position="576"/>
    </location>
</feature>